<dbReference type="Pfam" id="PF00795">
    <property type="entry name" value="CN_hydrolase"/>
    <property type="match status" value="1"/>
</dbReference>
<comment type="similarity">
    <text evidence="1">Belongs to the carbon-nitrogen hydrolase superfamily. NIT1/NIT2 family.</text>
</comment>
<keyword evidence="5" id="KW-1185">Reference proteome</keyword>
<dbReference type="PROSITE" id="PS01227">
    <property type="entry name" value="UPF0012"/>
    <property type="match status" value="1"/>
</dbReference>
<dbReference type="Gene3D" id="3.60.110.10">
    <property type="entry name" value="Carbon-nitrogen hydrolase"/>
    <property type="match status" value="1"/>
</dbReference>
<dbReference type="EMBL" id="CP045725">
    <property type="protein sequence ID" value="QGF24904.1"/>
    <property type="molecule type" value="Genomic_DNA"/>
</dbReference>
<dbReference type="InterPro" id="IPR036526">
    <property type="entry name" value="C-N_Hydrolase_sf"/>
</dbReference>
<dbReference type="SUPFAM" id="SSF56317">
    <property type="entry name" value="Carbon-nitrogen hydrolase"/>
    <property type="match status" value="1"/>
</dbReference>
<sequence length="294" mass="30481">MRIALAQVTSGPDPQANLALVRDWTGRAAAAGADLVVFPEATMKAFGQSLRGVAEPLDGPWAREVAEIAERADIVVMVGMFTPGEPEHGEAGAARSADPGQGRPRIRNTLLVTGRGIHDGYDKLHLFDAFGFRESRTVAPGGDPCLVSVPARDGGGALVGLSICYDVRFPALYTALAAAGATVHVVPASWQDGPGKLEQWRLACRARALDTTSWVLACGQAVPTGLTAGSPAEAPTGVGHSMVVDPSGSVVAELGPEADLLVLDIDPDAAFTARTALPVLANRVTDLPAVRRLA</sequence>
<dbReference type="InterPro" id="IPR001110">
    <property type="entry name" value="UPF0012_CS"/>
</dbReference>
<name>A0A5Q2FH80_9ACTN</name>
<reference evidence="4 5" key="1">
    <citation type="submission" date="2019-10" db="EMBL/GenBank/DDBJ databases">
        <title>Genomic analysis of Raineyella sp. CBA3103.</title>
        <authorList>
            <person name="Roh S.W."/>
        </authorList>
    </citation>
    <scope>NUCLEOTIDE SEQUENCE [LARGE SCALE GENOMIC DNA]</scope>
    <source>
        <strain evidence="4 5">CBA3103</strain>
    </source>
</reference>
<dbReference type="GO" id="GO:0016787">
    <property type="term" value="F:hydrolase activity"/>
    <property type="evidence" value="ECO:0007669"/>
    <property type="project" value="UniProtKB-KW"/>
</dbReference>
<evidence type="ECO:0000313" key="4">
    <source>
        <dbReference type="EMBL" id="QGF24904.1"/>
    </source>
</evidence>
<dbReference type="KEGG" id="rain:Rai3103_16195"/>
<proteinExistence type="inferred from homology"/>
<dbReference type="CDD" id="cd07581">
    <property type="entry name" value="nitrilase_3"/>
    <property type="match status" value="1"/>
</dbReference>
<gene>
    <name evidence="4" type="ORF">Rai3103_16195</name>
</gene>
<dbReference type="InterPro" id="IPR003010">
    <property type="entry name" value="C-N_Hydrolase"/>
</dbReference>
<evidence type="ECO:0000256" key="1">
    <source>
        <dbReference type="ARBA" id="ARBA00010613"/>
    </source>
</evidence>
<dbReference type="AlphaFoldDB" id="A0A5Q2FH80"/>
<organism evidence="4 5">
    <name type="scientific">Raineyella fluvialis</name>
    <dbReference type="NCBI Taxonomy" id="2662261"/>
    <lineage>
        <taxon>Bacteria</taxon>
        <taxon>Bacillati</taxon>
        <taxon>Actinomycetota</taxon>
        <taxon>Actinomycetes</taxon>
        <taxon>Propionibacteriales</taxon>
        <taxon>Propionibacteriaceae</taxon>
        <taxon>Raineyella</taxon>
    </lineage>
</organism>
<dbReference type="Proteomes" id="UP000386847">
    <property type="component" value="Chromosome"/>
</dbReference>
<evidence type="ECO:0000259" key="3">
    <source>
        <dbReference type="PROSITE" id="PS50263"/>
    </source>
</evidence>
<dbReference type="PANTHER" id="PTHR23088">
    <property type="entry name" value="NITRILASE-RELATED"/>
    <property type="match status" value="1"/>
</dbReference>
<dbReference type="PANTHER" id="PTHR23088:SF27">
    <property type="entry name" value="DEAMINATED GLUTATHIONE AMIDASE"/>
    <property type="match status" value="1"/>
</dbReference>
<dbReference type="PROSITE" id="PS50263">
    <property type="entry name" value="CN_HYDROLASE"/>
    <property type="match status" value="1"/>
</dbReference>
<feature type="region of interest" description="Disordered" evidence="2">
    <location>
        <begin position="86"/>
        <end position="105"/>
    </location>
</feature>
<keyword evidence="4" id="KW-0378">Hydrolase</keyword>
<evidence type="ECO:0000256" key="2">
    <source>
        <dbReference type="SAM" id="MobiDB-lite"/>
    </source>
</evidence>
<feature type="domain" description="CN hydrolase" evidence="3">
    <location>
        <begin position="1"/>
        <end position="267"/>
    </location>
</feature>
<protein>
    <submittedName>
        <fullName evidence="4">Hydrolase</fullName>
    </submittedName>
</protein>
<dbReference type="RefSeq" id="WP_153573433.1">
    <property type="nucleotide sequence ID" value="NZ_CP045725.1"/>
</dbReference>
<accession>A0A5Q2FH80</accession>
<evidence type="ECO:0000313" key="5">
    <source>
        <dbReference type="Proteomes" id="UP000386847"/>
    </source>
</evidence>